<accession>A0AA34RE34</accession>
<proteinExistence type="predicted"/>
<dbReference type="KEGG" id="cpm:G5S_1108"/>
<gene>
    <name evidence="2" type="ordered locus">G5S_1108</name>
</gene>
<dbReference type="InterPro" id="IPR022565">
    <property type="entry name" value="DUF2608"/>
</dbReference>
<dbReference type="InterPro" id="IPR036412">
    <property type="entry name" value="HAD-like_sf"/>
</dbReference>
<evidence type="ECO:0000313" key="2">
    <source>
        <dbReference type="EMBL" id="AEB42021.1"/>
    </source>
</evidence>
<keyword evidence="1" id="KW-0732">Signal</keyword>
<organism evidence="2 3">
    <name type="scientific">Chlamydia pecorum (strain ATCC VR-628 / DSM 29919 / E58)</name>
    <name type="common">Chlamydophila pecorum</name>
    <dbReference type="NCBI Taxonomy" id="331635"/>
    <lineage>
        <taxon>Bacteria</taxon>
        <taxon>Pseudomonadati</taxon>
        <taxon>Chlamydiota</taxon>
        <taxon>Chlamydiia</taxon>
        <taxon>Chlamydiales</taxon>
        <taxon>Chlamydiaceae</taxon>
        <taxon>Chlamydia/Chlamydophila group</taxon>
        <taxon>Chlamydia</taxon>
    </lineage>
</organism>
<reference evidence="2 3" key="1">
    <citation type="journal article" date="2011" name="J. Bacteriol.">
        <title>Genome sequence of the obligate intracellular animal pathogen Chlamydia pecorum E58.</title>
        <authorList>
            <person name="Mojica S."/>
            <person name="Huot Creasy H."/>
            <person name="Daugherty S."/>
            <person name="Read T.D."/>
            <person name="Kim T."/>
            <person name="Kaltenboeck B."/>
            <person name="Bavoil P."/>
            <person name="Myers G.S."/>
        </authorList>
    </citation>
    <scope>NUCLEOTIDE SEQUENCE [LARGE SCALE GENOMIC DNA]</scope>
    <source>
        <strain evidence="2 3">E58</strain>
    </source>
</reference>
<dbReference type="SUPFAM" id="SSF56784">
    <property type="entry name" value="HAD-like"/>
    <property type="match status" value="1"/>
</dbReference>
<keyword evidence="3" id="KW-1185">Reference proteome</keyword>
<evidence type="ECO:0000313" key="3">
    <source>
        <dbReference type="Proteomes" id="UP000008305"/>
    </source>
</evidence>
<sequence length="262" mass="30026">MMMRILWIFLAVSLNLYGSTSRYAQVKSIHEVAGDILYDPEEFWLIFDLDDTLFQGAEALTHSKWLHHTLEGLLHHGVTKQEAWETLVPYWLELQEMGSVKSIETAINILIQRIQEQGKPVFAYTERPRRSKDLTLRQLQAVHLSLSPTAPKVAALPDSLIYEAGVLFAEEYNKGLGLKLFLDSLDSLPKKIIYIDNLKENVLRIGELCKNRGIPYFGITYTAQQFLPPVYLPEIAKVQYTFSKKLLSNEAAALLLRHQMHE</sequence>
<dbReference type="Proteomes" id="UP000008305">
    <property type="component" value="Chromosome"/>
</dbReference>
<evidence type="ECO:0000256" key="1">
    <source>
        <dbReference type="ARBA" id="ARBA00022729"/>
    </source>
</evidence>
<dbReference type="AlphaFoldDB" id="A0AA34RE34"/>
<name>A0AA34RE34_CHLPE</name>
<dbReference type="EMBL" id="CP002608">
    <property type="protein sequence ID" value="AEB42021.1"/>
    <property type="molecule type" value="Genomic_DNA"/>
</dbReference>
<protein>
    <submittedName>
        <fullName evidence="2">Uncharacterized protein</fullName>
    </submittedName>
</protein>
<dbReference type="Pfam" id="PF11019">
    <property type="entry name" value="DUF2608"/>
    <property type="match status" value="1"/>
</dbReference>